<evidence type="ECO:0000313" key="2">
    <source>
        <dbReference type="EMBL" id="CAF0985780.1"/>
    </source>
</evidence>
<evidence type="ECO:0000256" key="1">
    <source>
        <dbReference type="SAM" id="Phobius"/>
    </source>
</evidence>
<keyword evidence="1" id="KW-0472">Membrane</keyword>
<gene>
    <name evidence="2" type="ORF">EDS130_LOCUS14120</name>
    <name evidence="3" type="ORF">XAT740_LOCUS27057</name>
</gene>
<protein>
    <submittedName>
        <fullName evidence="2">Uncharacterized protein</fullName>
    </submittedName>
</protein>
<feature type="transmembrane region" description="Helical" evidence="1">
    <location>
        <begin position="67"/>
        <end position="92"/>
    </location>
</feature>
<dbReference type="Proteomes" id="UP000663828">
    <property type="component" value="Unassembled WGS sequence"/>
</dbReference>
<keyword evidence="1" id="KW-0812">Transmembrane</keyword>
<dbReference type="Proteomes" id="UP000663852">
    <property type="component" value="Unassembled WGS sequence"/>
</dbReference>
<dbReference type="OrthoDB" id="10480403at2759"/>
<name>A0A814FPL7_ADIRI</name>
<sequence>MLSRRFRAPVPPFQQPLPTEEMGWWDILNETLALLQHMIFMLIEFPMTILGYLGIQLPNFCSPLFSVCVCGALTGVACATGIGLGVGLGVGLSCAKSYVGSTTNSTFTNVTNTTITGNDADY</sequence>
<keyword evidence="1" id="KW-1133">Transmembrane helix</keyword>
<evidence type="ECO:0000313" key="5">
    <source>
        <dbReference type="Proteomes" id="UP000663852"/>
    </source>
</evidence>
<organism evidence="2 5">
    <name type="scientific">Adineta ricciae</name>
    <name type="common">Rotifer</name>
    <dbReference type="NCBI Taxonomy" id="249248"/>
    <lineage>
        <taxon>Eukaryota</taxon>
        <taxon>Metazoa</taxon>
        <taxon>Spiralia</taxon>
        <taxon>Gnathifera</taxon>
        <taxon>Rotifera</taxon>
        <taxon>Eurotatoria</taxon>
        <taxon>Bdelloidea</taxon>
        <taxon>Adinetida</taxon>
        <taxon>Adinetidae</taxon>
        <taxon>Adineta</taxon>
    </lineage>
</organism>
<accession>A0A814FPL7</accession>
<comment type="caution">
    <text evidence="2">The sequence shown here is derived from an EMBL/GenBank/DDBJ whole genome shotgun (WGS) entry which is preliminary data.</text>
</comment>
<proteinExistence type="predicted"/>
<dbReference type="AlphaFoldDB" id="A0A814FPL7"/>
<feature type="transmembrane region" description="Helical" evidence="1">
    <location>
        <begin position="34"/>
        <end position="55"/>
    </location>
</feature>
<evidence type="ECO:0000313" key="4">
    <source>
        <dbReference type="Proteomes" id="UP000663828"/>
    </source>
</evidence>
<evidence type="ECO:0000313" key="3">
    <source>
        <dbReference type="EMBL" id="CAF1266473.1"/>
    </source>
</evidence>
<keyword evidence="4" id="KW-1185">Reference proteome</keyword>
<dbReference type="EMBL" id="CAJNOJ010000057">
    <property type="protein sequence ID" value="CAF0985780.1"/>
    <property type="molecule type" value="Genomic_DNA"/>
</dbReference>
<dbReference type="EMBL" id="CAJNOR010002236">
    <property type="protein sequence ID" value="CAF1266473.1"/>
    <property type="molecule type" value="Genomic_DNA"/>
</dbReference>
<reference evidence="2" key="1">
    <citation type="submission" date="2021-02" db="EMBL/GenBank/DDBJ databases">
        <authorList>
            <person name="Nowell W R."/>
        </authorList>
    </citation>
    <scope>NUCLEOTIDE SEQUENCE</scope>
</reference>